<dbReference type="Proteomes" id="UP000285060">
    <property type="component" value="Unassembled WGS sequence"/>
</dbReference>
<name>A0A418B4I9_9STRA</name>
<feature type="transmembrane region" description="Helical" evidence="1">
    <location>
        <begin position="388"/>
        <end position="408"/>
    </location>
</feature>
<dbReference type="GO" id="GO:0005576">
    <property type="term" value="C:extracellular region"/>
    <property type="evidence" value="ECO:0007669"/>
    <property type="project" value="InterPro"/>
</dbReference>
<dbReference type="EMBL" id="QUSY01000101">
    <property type="protein sequence ID" value="RHY32977.1"/>
    <property type="molecule type" value="Genomic_DNA"/>
</dbReference>
<protein>
    <submittedName>
        <fullName evidence="2">Uncharacterized protein</fullName>
    </submittedName>
</protein>
<evidence type="ECO:0000256" key="1">
    <source>
        <dbReference type="SAM" id="Phobius"/>
    </source>
</evidence>
<dbReference type="InterPro" id="IPR036470">
    <property type="entry name" value="Elicitin_sf"/>
</dbReference>
<evidence type="ECO:0000313" key="2">
    <source>
        <dbReference type="EMBL" id="RHY32977.1"/>
    </source>
</evidence>
<organism evidence="2 3">
    <name type="scientific">Aphanomyces invadans</name>
    <dbReference type="NCBI Taxonomy" id="157072"/>
    <lineage>
        <taxon>Eukaryota</taxon>
        <taxon>Sar</taxon>
        <taxon>Stramenopiles</taxon>
        <taxon>Oomycota</taxon>
        <taxon>Saprolegniomycetes</taxon>
        <taxon>Saprolegniales</taxon>
        <taxon>Verrucalvaceae</taxon>
        <taxon>Aphanomyces</taxon>
    </lineage>
</organism>
<keyword evidence="1" id="KW-0472">Membrane</keyword>
<reference evidence="2 3" key="1">
    <citation type="submission" date="2018-08" db="EMBL/GenBank/DDBJ databases">
        <title>Aphanomyces genome sequencing and annotation.</title>
        <authorList>
            <person name="Minardi D."/>
            <person name="Oidtmann B."/>
            <person name="Van Der Giezen M."/>
            <person name="Studholme D.J."/>
        </authorList>
    </citation>
    <scope>NUCLEOTIDE SEQUENCE [LARGE SCALE GENOMIC DNA]</scope>
    <source>
        <strain evidence="2 3">NJM0002</strain>
    </source>
</reference>
<proteinExistence type="predicted"/>
<comment type="caution">
    <text evidence="2">The sequence shown here is derived from an EMBL/GenBank/DDBJ whole genome shotgun (WGS) entry which is preliminary data.</text>
</comment>
<gene>
    <name evidence="2" type="ORF">DYB32_002013</name>
</gene>
<keyword evidence="1" id="KW-0812">Transmembrane</keyword>
<sequence length="445" mass="47632">MVAASVVAVSIQALPSCSKSTLDGIKSTFYELPTDITSACDATTPGFKLIDYFTTRGSPSPSDAQVENFTKAEACKVVFYDLTQIIGRAEACEYYPGEPLARQAGFPSLKELTAYRTEHDKASSTTAVTDVPSTACTQASFDRIKATYYELPQDVVKACAAATPGFSLIDYFTTKGSIVSDAQIELFSKAEACKVVYYDLVQIIGSSNSGCDFYPGQPLAKQASFPSLAELVAYRRIQDSSAAVPQSTLIAPQQTIVPCDVSQIDSVMSTIKALPVYAPCSNASGFDFVETFRRTKVYPSVEQLQRFATTPACQILYADVQRILSNAPVCVFYDKTGVTLAELAKFTTLDTLVSFQMKQEGFVPTHAPSALTSAEQTSSSSPKTLQSILIVAGIAAGLGVIFVTIMYLRRKWAKASAKALDGDVTTTAGSATNQSIFVVNANSAL</sequence>
<dbReference type="Gene3D" id="1.10.239.10">
    <property type="entry name" value="Elicitin domain"/>
    <property type="match status" value="1"/>
</dbReference>
<accession>A0A418B4I9</accession>
<keyword evidence="1" id="KW-1133">Transmembrane helix</keyword>
<keyword evidence="3" id="KW-1185">Reference proteome</keyword>
<dbReference type="AlphaFoldDB" id="A0A418B4I9"/>
<evidence type="ECO:0000313" key="3">
    <source>
        <dbReference type="Proteomes" id="UP000285060"/>
    </source>
</evidence>